<dbReference type="RefSeq" id="WP_129354879.1">
    <property type="nucleotide sequence ID" value="NZ_CP026538.1"/>
</dbReference>
<protein>
    <recommendedName>
        <fullName evidence="3">PIN domain nuclease</fullName>
    </recommendedName>
</protein>
<evidence type="ECO:0000313" key="1">
    <source>
        <dbReference type="EMBL" id="QAZ68951.1"/>
    </source>
</evidence>
<dbReference type="EMBL" id="CP026538">
    <property type="protein sequence ID" value="QAZ68951.1"/>
    <property type="molecule type" value="Genomic_DNA"/>
</dbReference>
<dbReference type="AlphaFoldDB" id="A0A4P6HNX5"/>
<dbReference type="KEGG" id="dcb:C3Y92_17610"/>
<keyword evidence="2" id="KW-1185">Reference proteome</keyword>
<reference evidence="1 2" key="1">
    <citation type="submission" date="2018-02" db="EMBL/GenBank/DDBJ databases">
        <title>Genome sequence of Desulfovibrio carbinolicus DSM 3852.</title>
        <authorList>
            <person name="Wilbanks E."/>
            <person name="Skennerton C.T."/>
            <person name="Orphan V.J."/>
        </authorList>
    </citation>
    <scope>NUCLEOTIDE SEQUENCE [LARGE SCALE GENOMIC DNA]</scope>
    <source>
        <strain evidence="1 2">DSM 3852</strain>
    </source>
</reference>
<sequence length="160" mass="18340">MSAIVLLDTSIYMNVLDIPGWNQHREIVLADFGTKIDNSDIFLLPMAAIWETGNHIARLADGATRRKYADLLVKDVQLAITGQHPYRPTHFPNRDEFQRWLGTFPDYAMRNKTPAKTTEGISLSDCSIINEFYRTCEKHPMSNVYIWSLDLDLNSYVQCA</sequence>
<evidence type="ECO:0000313" key="2">
    <source>
        <dbReference type="Proteomes" id="UP000293296"/>
    </source>
</evidence>
<organism evidence="1 2">
    <name type="scientific">Solidesulfovibrio carbinolicus</name>
    <dbReference type="NCBI Taxonomy" id="296842"/>
    <lineage>
        <taxon>Bacteria</taxon>
        <taxon>Pseudomonadati</taxon>
        <taxon>Thermodesulfobacteriota</taxon>
        <taxon>Desulfovibrionia</taxon>
        <taxon>Desulfovibrionales</taxon>
        <taxon>Desulfovibrionaceae</taxon>
        <taxon>Solidesulfovibrio</taxon>
    </lineage>
</organism>
<accession>A0A4P6HNX5</accession>
<name>A0A4P6HNX5_9BACT</name>
<dbReference type="Proteomes" id="UP000293296">
    <property type="component" value="Chromosome"/>
</dbReference>
<gene>
    <name evidence="1" type="ORF">C3Y92_17610</name>
</gene>
<proteinExistence type="predicted"/>
<evidence type="ECO:0008006" key="3">
    <source>
        <dbReference type="Google" id="ProtNLM"/>
    </source>
</evidence>
<dbReference type="OrthoDB" id="158697at2"/>